<proteinExistence type="predicted"/>
<dbReference type="AlphaFoldDB" id="A0A6B1FUZ1"/>
<dbReference type="GO" id="GO:0030151">
    <property type="term" value="F:molybdenum ion binding"/>
    <property type="evidence" value="ECO:0007669"/>
    <property type="project" value="InterPro"/>
</dbReference>
<dbReference type="InterPro" id="IPR036374">
    <property type="entry name" value="OxRdtase_Mopterin-bd_sf"/>
</dbReference>
<dbReference type="GO" id="GO:0043546">
    <property type="term" value="F:molybdopterin cofactor binding"/>
    <property type="evidence" value="ECO:0007669"/>
    <property type="project" value="TreeGrafter"/>
</dbReference>
<dbReference type="Gene3D" id="2.60.40.650">
    <property type="match status" value="1"/>
</dbReference>
<keyword evidence="3" id="KW-0479">Metal-binding</keyword>
<feature type="domain" description="Oxidoreductase molybdopterin-binding" evidence="5">
    <location>
        <begin position="113"/>
        <end position="277"/>
    </location>
</feature>
<dbReference type="EMBL" id="VYDA01000145">
    <property type="protein sequence ID" value="MYH60923.1"/>
    <property type="molecule type" value="Genomic_DNA"/>
</dbReference>
<dbReference type="CDD" id="cd02110">
    <property type="entry name" value="SO_family_Moco_dimer"/>
    <property type="match status" value="1"/>
</dbReference>
<dbReference type="PANTHER" id="PTHR19372">
    <property type="entry name" value="SULFITE REDUCTASE"/>
    <property type="match status" value="1"/>
</dbReference>
<comment type="caution">
    <text evidence="7">The sequence shown here is derived from an EMBL/GenBank/DDBJ whole genome shotgun (WGS) entry which is preliminary data.</text>
</comment>
<dbReference type="PRINTS" id="PR00407">
    <property type="entry name" value="EUMOPTERIN"/>
</dbReference>
<dbReference type="InterPro" id="IPR014756">
    <property type="entry name" value="Ig_E-set"/>
</dbReference>
<dbReference type="GO" id="GO:0006790">
    <property type="term" value="P:sulfur compound metabolic process"/>
    <property type="evidence" value="ECO:0007669"/>
    <property type="project" value="TreeGrafter"/>
</dbReference>
<evidence type="ECO:0000256" key="1">
    <source>
        <dbReference type="ARBA" id="ARBA00001924"/>
    </source>
</evidence>
<sequence length="422" mass="45348">MAAERLARQENVGEGAGLWQFAHGRGMTRRRFLQLLSAGGATAVLASCTGLPLPTTAPTGAEEITTDAPLYYKDPAPFIDHGGGNLEARLENMEGLITPSRQFFVRNNSASLDVDAADWRLAIEGDAVASPLSLTYADILDMPSRTFVSYLECAGNHRSMFDLVKGQAAKGTQWGTGAVGNGRWTGTALHDVLVRAGITDGAVSVLLVGLDSGSPEEGFRRVMPVEKAMDKDTLLAYSLNGEPLPKDHGFPLRALAPGWVGAASIKWLGGIVVSTEQLWTRNNTTSYTLIGDDYPPEGESLGKPVAVQTIKSALALARPADLAAGEQSIHGYAQSPAGPIERVEWSDDFGATWNGATVIEPSEGDSRYSWARFEFMWDARPGEYTIMTRAKDAAGNSQPDEIPFNEKGYLFNQPVPHPIRVA</sequence>
<dbReference type="GO" id="GO:0020037">
    <property type="term" value="F:heme binding"/>
    <property type="evidence" value="ECO:0007669"/>
    <property type="project" value="TreeGrafter"/>
</dbReference>
<name>A0A6B1FUZ1_9CHLR</name>
<reference evidence="7" key="1">
    <citation type="submission" date="2019-09" db="EMBL/GenBank/DDBJ databases">
        <title>Characterisation of the sponge microbiome using genome-centric metagenomics.</title>
        <authorList>
            <person name="Engelberts J.P."/>
            <person name="Robbins S.J."/>
            <person name="De Goeij J.M."/>
            <person name="Aranda M."/>
            <person name="Bell S.C."/>
            <person name="Webster N.S."/>
        </authorList>
    </citation>
    <scope>NUCLEOTIDE SEQUENCE</scope>
    <source>
        <strain evidence="7">SB0675_bin_29</strain>
    </source>
</reference>
<keyword evidence="2" id="KW-0500">Molybdenum</keyword>
<evidence type="ECO:0000259" key="5">
    <source>
        <dbReference type="Pfam" id="PF00174"/>
    </source>
</evidence>
<keyword evidence="4" id="KW-0560">Oxidoreductase</keyword>
<dbReference type="PANTHER" id="PTHR19372:SF7">
    <property type="entry name" value="SULFITE OXIDASE, MITOCHONDRIAL"/>
    <property type="match status" value="1"/>
</dbReference>
<evidence type="ECO:0000256" key="3">
    <source>
        <dbReference type="ARBA" id="ARBA00022723"/>
    </source>
</evidence>
<gene>
    <name evidence="7" type="ORF">F4148_03890</name>
</gene>
<dbReference type="InterPro" id="IPR005066">
    <property type="entry name" value="MoCF_OxRdtse_dimer"/>
</dbReference>
<dbReference type="SUPFAM" id="SSF81296">
    <property type="entry name" value="E set domains"/>
    <property type="match status" value="1"/>
</dbReference>
<comment type="cofactor">
    <cofactor evidence="1">
        <name>Mo-molybdopterin</name>
        <dbReference type="ChEBI" id="CHEBI:71302"/>
    </cofactor>
</comment>
<feature type="domain" description="Moybdenum cofactor oxidoreductase dimerisation" evidence="6">
    <location>
        <begin position="324"/>
        <end position="412"/>
    </location>
</feature>
<dbReference type="InterPro" id="IPR000572">
    <property type="entry name" value="OxRdtase_Mopterin-bd_dom"/>
</dbReference>
<dbReference type="InterPro" id="IPR019546">
    <property type="entry name" value="TAT_signal_bac_arc"/>
</dbReference>
<dbReference type="NCBIfam" id="TIGR01409">
    <property type="entry name" value="TAT_signal_seq"/>
    <property type="match status" value="1"/>
</dbReference>
<evidence type="ECO:0000259" key="6">
    <source>
        <dbReference type="Pfam" id="PF03404"/>
    </source>
</evidence>
<evidence type="ECO:0000313" key="7">
    <source>
        <dbReference type="EMBL" id="MYH60923.1"/>
    </source>
</evidence>
<dbReference type="Pfam" id="PF00174">
    <property type="entry name" value="Oxidored_molyb"/>
    <property type="match status" value="1"/>
</dbReference>
<dbReference type="SUPFAM" id="SSF56524">
    <property type="entry name" value="Oxidoreductase molybdopterin-binding domain"/>
    <property type="match status" value="1"/>
</dbReference>
<dbReference type="GO" id="GO:0008482">
    <property type="term" value="F:sulfite oxidase activity"/>
    <property type="evidence" value="ECO:0007669"/>
    <property type="project" value="TreeGrafter"/>
</dbReference>
<organism evidence="7">
    <name type="scientific">Caldilineaceae bacterium SB0675_bin_29</name>
    <dbReference type="NCBI Taxonomy" id="2605266"/>
    <lineage>
        <taxon>Bacteria</taxon>
        <taxon>Bacillati</taxon>
        <taxon>Chloroflexota</taxon>
        <taxon>Caldilineae</taxon>
        <taxon>Caldilineales</taxon>
        <taxon>Caldilineaceae</taxon>
    </lineage>
</organism>
<protein>
    <submittedName>
        <fullName evidence="7">Sulfite oxidase</fullName>
    </submittedName>
</protein>
<dbReference type="InterPro" id="IPR006311">
    <property type="entry name" value="TAT_signal"/>
</dbReference>
<evidence type="ECO:0000256" key="4">
    <source>
        <dbReference type="ARBA" id="ARBA00023002"/>
    </source>
</evidence>
<dbReference type="PROSITE" id="PS51318">
    <property type="entry name" value="TAT"/>
    <property type="match status" value="1"/>
</dbReference>
<dbReference type="Gene3D" id="3.90.420.10">
    <property type="entry name" value="Oxidoreductase, molybdopterin-binding domain"/>
    <property type="match status" value="1"/>
</dbReference>
<dbReference type="Pfam" id="PF03404">
    <property type="entry name" value="Mo-co_dimer"/>
    <property type="match status" value="1"/>
</dbReference>
<evidence type="ECO:0000256" key="2">
    <source>
        <dbReference type="ARBA" id="ARBA00022505"/>
    </source>
</evidence>
<accession>A0A6B1FUZ1</accession>
<dbReference type="InterPro" id="IPR008335">
    <property type="entry name" value="Mopterin_OxRdtase_euk"/>
</dbReference>